<dbReference type="InterPro" id="IPR032675">
    <property type="entry name" value="LRR_dom_sf"/>
</dbReference>
<dbReference type="RefSeq" id="WP_054409322.1">
    <property type="nucleotide sequence ID" value="NZ_FOYA01000002.1"/>
</dbReference>
<sequence>MKLKELLGIYDDMERALAVPHRVKKLQLLFPDNLNAYADDFLKFENLTVLDIHAGLNHVPYIPEQIASLKKLKKLSVLNLPFTKLPEWVFGMSNLEYLMLRGHEVTVLPSSVGNLQRLKILRIENCEITALPPEIKTLKNLKHLSLVHTWVRDLTLDDLPPNLTVLHIPYGTMTDAELDKAKTFIPSLKILVTTFSCYKWGEYSPFPKGSAADGAGSE</sequence>
<evidence type="ECO:0000256" key="2">
    <source>
        <dbReference type="ARBA" id="ARBA00022737"/>
    </source>
</evidence>
<dbReference type="SUPFAM" id="SSF52058">
    <property type="entry name" value="L domain-like"/>
    <property type="match status" value="1"/>
</dbReference>
<evidence type="ECO:0000256" key="1">
    <source>
        <dbReference type="ARBA" id="ARBA00022614"/>
    </source>
</evidence>
<dbReference type="InterPro" id="IPR055414">
    <property type="entry name" value="LRR_R13L4/SHOC2-like"/>
</dbReference>
<name>A0A0M9VJC8_9FLAO</name>
<dbReference type="PATRIC" id="fig|1202724.3.peg.3609"/>
<dbReference type="AlphaFoldDB" id="A0A0M9VJC8"/>
<dbReference type="STRING" id="1202724.AM493_17360"/>
<dbReference type="InterPro" id="IPR050216">
    <property type="entry name" value="LRR_domain-containing"/>
</dbReference>
<evidence type="ECO:0000259" key="3">
    <source>
        <dbReference type="Pfam" id="PF23598"/>
    </source>
</evidence>
<dbReference type="Gene3D" id="3.80.10.10">
    <property type="entry name" value="Ribonuclease Inhibitor"/>
    <property type="match status" value="1"/>
</dbReference>
<dbReference type="Pfam" id="PF23598">
    <property type="entry name" value="LRR_14"/>
    <property type="match status" value="1"/>
</dbReference>
<dbReference type="Proteomes" id="UP000037755">
    <property type="component" value="Unassembled WGS sequence"/>
</dbReference>
<organism evidence="4 5">
    <name type="scientific">Flavobacterium akiainvivens</name>
    <dbReference type="NCBI Taxonomy" id="1202724"/>
    <lineage>
        <taxon>Bacteria</taxon>
        <taxon>Pseudomonadati</taxon>
        <taxon>Bacteroidota</taxon>
        <taxon>Flavobacteriia</taxon>
        <taxon>Flavobacteriales</taxon>
        <taxon>Flavobacteriaceae</taxon>
        <taxon>Flavobacterium</taxon>
    </lineage>
</organism>
<dbReference type="EMBL" id="LIYD01000005">
    <property type="protein sequence ID" value="KOS07610.1"/>
    <property type="molecule type" value="Genomic_DNA"/>
</dbReference>
<proteinExistence type="predicted"/>
<reference evidence="4 5" key="1">
    <citation type="submission" date="2015-08" db="EMBL/GenBank/DDBJ databases">
        <title>Whole genome sequence of Flavobacterium akiainvivens IK-1T, from decaying Wikstroemia oahuensis, an endemic Hawaiian shrub.</title>
        <authorList>
            <person name="Wan X."/>
            <person name="Hou S."/>
            <person name="Saito J."/>
            <person name="Donachie S."/>
        </authorList>
    </citation>
    <scope>NUCLEOTIDE SEQUENCE [LARGE SCALE GENOMIC DNA]</scope>
    <source>
        <strain evidence="4 5">IK-1</strain>
    </source>
</reference>
<evidence type="ECO:0000313" key="5">
    <source>
        <dbReference type="Proteomes" id="UP000037755"/>
    </source>
</evidence>
<dbReference type="GO" id="GO:0005737">
    <property type="term" value="C:cytoplasm"/>
    <property type="evidence" value="ECO:0007669"/>
    <property type="project" value="TreeGrafter"/>
</dbReference>
<keyword evidence="1" id="KW-0433">Leucine-rich repeat</keyword>
<dbReference type="PANTHER" id="PTHR48051:SF1">
    <property type="entry name" value="RAS SUPPRESSOR PROTEIN 1"/>
    <property type="match status" value="1"/>
</dbReference>
<keyword evidence="2" id="KW-0677">Repeat</keyword>
<comment type="caution">
    <text evidence="4">The sequence shown here is derived from an EMBL/GenBank/DDBJ whole genome shotgun (WGS) entry which is preliminary data.</text>
</comment>
<evidence type="ECO:0000313" key="4">
    <source>
        <dbReference type="EMBL" id="KOS07610.1"/>
    </source>
</evidence>
<protein>
    <recommendedName>
        <fullName evidence="3">Disease resistance R13L4/SHOC-2-like LRR domain-containing protein</fullName>
    </recommendedName>
</protein>
<dbReference type="PANTHER" id="PTHR48051">
    <property type="match status" value="1"/>
</dbReference>
<gene>
    <name evidence="4" type="ORF">AM493_17360</name>
</gene>
<feature type="domain" description="Disease resistance R13L4/SHOC-2-like LRR" evidence="3">
    <location>
        <begin position="40"/>
        <end position="180"/>
    </location>
</feature>
<keyword evidence="5" id="KW-1185">Reference proteome</keyword>
<accession>A0A0M9VJC8</accession>
<dbReference type="OrthoDB" id="1377396at2"/>